<dbReference type="PANTHER" id="PTHR28629">
    <property type="entry name" value="TRIOKINASE/FMN CYCLASE"/>
    <property type="match status" value="1"/>
</dbReference>
<dbReference type="SMART" id="SM01120">
    <property type="entry name" value="Dak2"/>
    <property type="match status" value="1"/>
</dbReference>
<dbReference type="Proteomes" id="UP000314982">
    <property type="component" value="Unassembled WGS sequence"/>
</dbReference>
<dbReference type="GeneTree" id="ENSGT00990000213822"/>
<evidence type="ECO:0000256" key="1">
    <source>
        <dbReference type="ARBA" id="ARBA00022679"/>
    </source>
</evidence>
<dbReference type="InterPro" id="IPR050861">
    <property type="entry name" value="Dihydroxyacetone_Kinase"/>
</dbReference>
<dbReference type="AlphaFoldDB" id="A0A4W5MMF2"/>
<evidence type="ECO:0000256" key="5">
    <source>
        <dbReference type="SAM" id="Phobius"/>
    </source>
</evidence>
<dbReference type="InterPro" id="IPR004007">
    <property type="entry name" value="DhaL_dom"/>
</dbReference>
<dbReference type="PANTHER" id="PTHR28629:SF4">
    <property type="entry name" value="TRIOKINASE_FMN CYCLASE"/>
    <property type="match status" value="1"/>
</dbReference>
<dbReference type="Pfam" id="PF02734">
    <property type="entry name" value="Dak2"/>
    <property type="match status" value="1"/>
</dbReference>
<evidence type="ECO:0000256" key="3">
    <source>
        <dbReference type="ARBA" id="ARBA00047974"/>
    </source>
</evidence>
<reference evidence="8" key="1">
    <citation type="submission" date="2018-06" db="EMBL/GenBank/DDBJ databases">
        <title>Genome assembly of Danube salmon.</title>
        <authorList>
            <person name="Macqueen D.J."/>
            <person name="Gundappa M.K."/>
        </authorList>
    </citation>
    <scope>NUCLEOTIDE SEQUENCE [LARGE SCALE GENOMIC DNA]</scope>
</reference>
<reference evidence="7" key="3">
    <citation type="submission" date="2025-09" db="UniProtKB">
        <authorList>
            <consortium name="Ensembl"/>
        </authorList>
    </citation>
    <scope>IDENTIFICATION</scope>
</reference>
<comment type="catalytic activity">
    <reaction evidence="3">
        <text>D-glyceraldehyde + ATP = D-glyceraldehyde 3-phosphate + ADP + H(+)</text>
        <dbReference type="Rhea" id="RHEA:13941"/>
        <dbReference type="ChEBI" id="CHEBI:15378"/>
        <dbReference type="ChEBI" id="CHEBI:17378"/>
        <dbReference type="ChEBI" id="CHEBI:30616"/>
        <dbReference type="ChEBI" id="CHEBI:59776"/>
        <dbReference type="ChEBI" id="CHEBI:456216"/>
        <dbReference type="EC" id="2.7.1.28"/>
    </reaction>
</comment>
<dbReference type="GO" id="GO:0019563">
    <property type="term" value="P:glycerol catabolic process"/>
    <property type="evidence" value="ECO:0007669"/>
    <property type="project" value="TreeGrafter"/>
</dbReference>
<evidence type="ECO:0000256" key="4">
    <source>
        <dbReference type="ARBA" id="ARBA00048898"/>
    </source>
</evidence>
<evidence type="ECO:0000256" key="2">
    <source>
        <dbReference type="ARBA" id="ARBA00022777"/>
    </source>
</evidence>
<dbReference type="GO" id="GO:0004371">
    <property type="term" value="F:glycerone kinase activity"/>
    <property type="evidence" value="ECO:0007669"/>
    <property type="project" value="UniProtKB-EC"/>
</dbReference>
<sequence>MGGSSGAVSDNTFTYFHNWVWLSVFNLKYVTCLFLSLSPLFPLSFSLSLSLSPLSLSPPPLSLSPLSLSLSSPFSFSSLFLSLSLPSLSPSNTHLQLYSLFLTAAAALLKDRSDPAAWANAMHAGTDAMRWYGGADPGDRTMLDALCPAVEELRRLTTSPPGGHMAILQAAVEVLYYTSYLSLQFHHVDVMAVLRPSSSPLPR</sequence>
<keyword evidence="2" id="KW-0418">Kinase</keyword>
<keyword evidence="1" id="KW-0808">Transferase</keyword>
<dbReference type="SUPFAM" id="SSF101473">
    <property type="entry name" value="DhaL-like"/>
    <property type="match status" value="1"/>
</dbReference>
<reference evidence="7" key="2">
    <citation type="submission" date="2025-08" db="UniProtKB">
        <authorList>
            <consortium name="Ensembl"/>
        </authorList>
    </citation>
    <scope>IDENTIFICATION</scope>
</reference>
<feature type="transmembrane region" description="Helical" evidence="5">
    <location>
        <begin position="27"/>
        <end position="49"/>
    </location>
</feature>
<name>A0A4W5MMF2_9TELE</name>
<dbReference type="GO" id="GO:0005829">
    <property type="term" value="C:cytosol"/>
    <property type="evidence" value="ECO:0007669"/>
    <property type="project" value="TreeGrafter"/>
</dbReference>
<evidence type="ECO:0000259" key="6">
    <source>
        <dbReference type="SMART" id="SM01120"/>
    </source>
</evidence>
<proteinExistence type="predicted"/>
<accession>A0A4W5MMF2</accession>
<keyword evidence="5" id="KW-0812">Transmembrane</keyword>
<keyword evidence="8" id="KW-1185">Reference proteome</keyword>
<protein>
    <recommendedName>
        <fullName evidence="6">DhaL domain-containing protein</fullName>
    </recommendedName>
</protein>
<keyword evidence="5" id="KW-1133">Transmembrane helix</keyword>
<dbReference type="GO" id="GO:0050354">
    <property type="term" value="F:triokinase activity"/>
    <property type="evidence" value="ECO:0007669"/>
    <property type="project" value="UniProtKB-EC"/>
</dbReference>
<keyword evidence="5" id="KW-0472">Membrane</keyword>
<dbReference type="Gene3D" id="1.25.40.340">
    <property type="match status" value="1"/>
</dbReference>
<comment type="catalytic activity">
    <reaction evidence="4">
        <text>dihydroxyacetone + ATP = dihydroxyacetone phosphate + ADP + H(+)</text>
        <dbReference type="Rhea" id="RHEA:15773"/>
        <dbReference type="ChEBI" id="CHEBI:15378"/>
        <dbReference type="ChEBI" id="CHEBI:16016"/>
        <dbReference type="ChEBI" id="CHEBI:30616"/>
        <dbReference type="ChEBI" id="CHEBI:57642"/>
        <dbReference type="ChEBI" id="CHEBI:456216"/>
        <dbReference type="EC" id="2.7.1.29"/>
    </reaction>
</comment>
<organism evidence="7 8">
    <name type="scientific">Hucho hucho</name>
    <name type="common">huchen</name>
    <dbReference type="NCBI Taxonomy" id="62062"/>
    <lineage>
        <taxon>Eukaryota</taxon>
        <taxon>Metazoa</taxon>
        <taxon>Chordata</taxon>
        <taxon>Craniata</taxon>
        <taxon>Vertebrata</taxon>
        <taxon>Euteleostomi</taxon>
        <taxon>Actinopterygii</taxon>
        <taxon>Neopterygii</taxon>
        <taxon>Teleostei</taxon>
        <taxon>Protacanthopterygii</taxon>
        <taxon>Salmoniformes</taxon>
        <taxon>Salmonidae</taxon>
        <taxon>Salmoninae</taxon>
        <taxon>Hucho</taxon>
    </lineage>
</organism>
<dbReference type="Ensembl" id="ENSHHUT00000040069.1">
    <property type="protein sequence ID" value="ENSHHUP00000038550.1"/>
    <property type="gene ID" value="ENSHHUG00000024040.1"/>
</dbReference>
<evidence type="ECO:0000313" key="8">
    <source>
        <dbReference type="Proteomes" id="UP000314982"/>
    </source>
</evidence>
<feature type="domain" description="DhaL" evidence="6">
    <location>
        <begin position="75"/>
        <end position="196"/>
    </location>
</feature>
<dbReference type="InterPro" id="IPR036117">
    <property type="entry name" value="DhaL_dom_sf"/>
</dbReference>
<evidence type="ECO:0000313" key="7">
    <source>
        <dbReference type="Ensembl" id="ENSHHUP00000038550.1"/>
    </source>
</evidence>